<evidence type="ECO:0000256" key="1">
    <source>
        <dbReference type="ARBA" id="ARBA00022603"/>
    </source>
</evidence>
<dbReference type="SUPFAM" id="SSF53335">
    <property type="entry name" value="S-adenosyl-L-methionine-dependent methyltransferases"/>
    <property type="match status" value="1"/>
</dbReference>
<dbReference type="CDD" id="cd02440">
    <property type="entry name" value="AdoMet_MTases"/>
    <property type="match status" value="1"/>
</dbReference>
<sequence>MALTAEDLERIAASTLAHYDQRAEDFWAATRDHDVSQNIAALLQAIEAPPPFAILDFGCGPGRDLLTFKRLGHLAIGLEGAARLAEMARTHSGCQVLEQNFLALHLPPARFDGVFANAALFHVPTQELPRVLRELHATLKPGGVLFSSNPRGEGQEGWSGARYSAFHDLEAWQGYVSAAGFEALSHYYRPAGLPRDQQPWLASVWRKPMC</sequence>
<comment type="caution">
    <text evidence="4">The sequence shown here is derived from an EMBL/GenBank/DDBJ whole genome shotgun (WGS) entry which is preliminary data.</text>
</comment>
<feature type="domain" description="Methyltransferase" evidence="3">
    <location>
        <begin position="54"/>
        <end position="143"/>
    </location>
</feature>
<dbReference type="GO" id="GO:0032259">
    <property type="term" value="P:methylation"/>
    <property type="evidence" value="ECO:0007669"/>
    <property type="project" value="UniProtKB-KW"/>
</dbReference>
<name>A0ABU1NKH9_9BURK</name>
<keyword evidence="5" id="KW-1185">Reference proteome</keyword>
<dbReference type="InterPro" id="IPR041698">
    <property type="entry name" value="Methyltransf_25"/>
</dbReference>
<evidence type="ECO:0000313" key="4">
    <source>
        <dbReference type="EMBL" id="MDR6538964.1"/>
    </source>
</evidence>
<protein>
    <submittedName>
        <fullName evidence="4">SAM-dependent methyltransferase</fullName>
    </submittedName>
</protein>
<dbReference type="InterPro" id="IPR029063">
    <property type="entry name" value="SAM-dependent_MTases_sf"/>
</dbReference>
<dbReference type="PANTHER" id="PTHR43861:SF1">
    <property type="entry name" value="TRANS-ACONITATE 2-METHYLTRANSFERASE"/>
    <property type="match status" value="1"/>
</dbReference>
<reference evidence="4 5" key="1">
    <citation type="submission" date="2023-07" db="EMBL/GenBank/DDBJ databases">
        <title>Sorghum-associated microbial communities from plants grown in Nebraska, USA.</title>
        <authorList>
            <person name="Schachtman D."/>
        </authorList>
    </citation>
    <scope>NUCLEOTIDE SEQUENCE [LARGE SCALE GENOMIC DNA]</scope>
    <source>
        <strain evidence="4 5">DS1781</strain>
    </source>
</reference>
<dbReference type="Proteomes" id="UP001184230">
    <property type="component" value="Unassembled WGS sequence"/>
</dbReference>
<dbReference type="PANTHER" id="PTHR43861">
    <property type="entry name" value="TRANS-ACONITATE 2-METHYLTRANSFERASE-RELATED"/>
    <property type="match status" value="1"/>
</dbReference>
<dbReference type="EMBL" id="JAVDRF010000013">
    <property type="protein sequence ID" value="MDR6538964.1"/>
    <property type="molecule type" value="Genomic_DNA"/>
</dbReference>
<evidence type="ECO:0000256" key="2">
    <source>
        <dbReference type="ARBA" id="ARBA00022679"/>
    </source>
</evidence>
<proteinExistence type="predicted"/>
<keyword evidence="2" id="KW-0808">Transferase</keyword>
<dbReference type="GO" id="GO:0008168">
    <property type="term" value="F:methyltransferase activity"/>
    <property type="evidence" value="ECO:0007669"/>
    <property type="project" value="UniProtKB-KW"/>
</dbReference>
<dbReference type="RefSeq" id="WP_309906260.1">
    <property type="nucleotide sequence ID" value="NZ_JAVDRF010000013.1"/>
</dbReference>
<gene>
    <name evidence="4" type="ORF">J2739_004759</name>
</gene>
<organism evidence="4 5">
    <name type="scientific">Variovorax soli</name>
    <dbReference type="NCBI Taxonomy" id="376815"/>
    <lineage>
        <taxon>Bacteria</taxon>
        <taxon>Pseudomonadati</taxon>
        <taxon>Pseudomonadota</taxon>
        <taxon>Betaproteobacteria</taxon>
        <taxon>Burkholderiales</taxon>
        <taxon>Comamonadaceae</taxon>
        <taxon>Variovorax</taxon>
    </lineage>
</organism>
<dbReference type="Gene3D" id="3.40.50.150">
    <property type="entry name" value="Vaccinia Virus protein VP39"/>
    <property type="match status" value="1"/>
</dbReference>
<accession>A0ABU1NKH9</accession>
<keyword evidence="1 4" id="KW-0489">Methyltransferase</keyword>
<evidence type="ECO:0000259" key="3">
    <source>
        <dbReference type="Pfam" id="PF13649"/>
    </source>
</evidence>
<evidence type="ECO:0000313" key="5">
    <source>
        <dbReference type="Proteomes" id="UP001184230"/>
    </source>
</evidence>
<dbReference type="Pfam" id="PF13649">
    <property type="entry name" value="Methyltransf_25"/>
    <property type="match status" value="1"/>
</dbReference>